<gene>
    <name evidence="4" type="ORF">EZS26_000174</name>
</gene>
<sequence length="616" mass="69000">MFILLCGVILSALTYTSTAQKRANFSDKNWFISAGVGPNLYIGEQDLEKPVLDLIRFSGSLSGGKWFSSYLGARLHLSMGALRGFNTFTYRNPNTQEPDDRTGLANGGYFQLDHGGSTPYPHGNKLYSIDGHQDELLLPYLEKAGFKLAGISSKQGGPGFWQDFSYASGTVDIMINLNNLLKGTSTPNLIDVIPFVGIGLVYATDPFKDIATASTTQSLEAGVFSAWTSGTVVLNKPAKPIPHFGSLWKGGVQVNYNLNDRCAIYAEPQISFVDEAMDGFVGGRSTEFFLNAFVGFSYTFNRVYATVGGSGLSQAELDYINSRINENRQLVDENRQLVDETRQLVDGNRKLLDEMRELLDETRKLADENRILLDETRNLDDGKSELFENNQALLEQQRVLLDNLNNRISNQKDRIETTVLEAEGSGLSPAELEYINSRINETRQLVDETRQLAEGNRKLLNETRKLAEGNREWIDNNQTLLEKQRALLDNLNNRISDQKGRIETTIRSVTAFLPEFIRYAIDSYTILPSERKKLNETVVYMKAHPDAKLLVTGYADKLTGQSAYNLDLSCKRVEGIVTELEKQGISSNRILKECKGDKEQPFTQNAWNRVVILVTR</sequence>
<keyword evidence="2" id="KW-0175">Coiled coil</keyword>
<dbReference type="PANTHER" id="PTHR30329">
    <property type="entry name" value="STATOR ELEMENT OF FLAGELLAR MOTOR COMPLEX"/>
    <property type="match status" value="1"/>
</dbReference>
<dbReference type="InterPro" id="IPR036737">
    <property type="entry name" value="OmpA-like_sf"/>
</dbReference>
<accession>A0A5M8P586</accession>
<organism evidence="4 5">
    <name type="scientific">Candidatus Ordinivivax streblomastigis</name>
    <dbReference type="NCBI Taxonomy" id="2540710"/>
    <lineage>
        <taxon>Bacteria</taxon>
        <taxon>Pseudomonadati</taxon>
        <taxon>Bacteroidota</taxon>
        <taxon>Bacteroidia</taxon>
        <taxon>Bacteroidales</taxon>
        <taxon>Candidatus Ordinivivax</taxon>
    </lineage>
</organism>
<dbReference type="AlphaFoldDB" id="A0A5M8P586"/>
<dbReference type="InterPro" id="IPR050330">
    <property type="entry name" value="Bact_OuterMem_StrucFunc"/>
</dbReference>
<protein>
    <submittedName>
        <fullName evidence="4">Outer membrane protein 40</fullName>
    </submittedName>
</protein>
<keyword evidence="1" id="KW-0472">Membrane</keyword>
<dbReference type="Pfam" id="PF00691">
    <property type="entry name" value="OmpA"/>
    <property type="match status" value="1"/>
</dbReference>
<feature type="domain" description="OmpA-like" evidence="3">
    <location>
        <begin position="506"/>
        <end position="616"/>
    </location>
</feature>
<evidence type="ECO:0000259" key="3">
    <source>
        <dbReference type="PROSITE" id="PS51123"/>
    </source>
</evidence>
<feature type="coiled-coil region" evidence="2">
    <location>
        <begin position="474"/>
        <end position="501"/>
    </location>
</feature>
<proteinExistence type="predicted"/>
<dbReference type="Proteomes" id="UP000324575">
    <property type="component" value="Unassembled WGS sequence"/>
</dbReference>
<evidence type="ECO:0000313" key="5">
    <source>
        <dbReference type="Proteomes" id="UP000324575"/>
    </source>
</evidence>
<dbReference type="CDD" id="cd07185">
    <property type="entry name" value="OmpA_C-like"/>
    <property type="match status" value="1"/>
</dbReference>
<name>A0A5M8P586_9BACT</name>
<evidence type="ECO:0000256" key="1">
    <source>
        <dbReference type="PROSITE-ProRule" id="PRU00473"/>
    </source>
</evidence>
<reference evidence="4 5" key="1">
    <citation type="submission" date="2019-03" db="EMBL/GenBank/DDBJ databases">
        <title>Single cell metagenomics reveals metabolic interactions within the superorganism composed of flagellate Streblomastix strix and complex community of Bacteroidetes bacteria on its surface.</title>
        <authorList>
            <person name="Treitli S.C."/>
            <person name="Kolisko M."/>
            <person name="Husnik F."/>
            <person name="Keeling P."/>
            <person name="Hampl V."/>
        </authorList>
    </citation>
    <scope>NUCLEOTIDE SEQUENCE [LARGE SCALE GENOMIC DNA]</scope>
    <source>
        <strain evidence="4">St1</strain>
    </source>
</reference>
<evidence type="ECO:0000256" key="2">
    <source>
        <dbReference type="SAM" id="Coils"/>
    </source>
</evidence>
<dbReference type="InterPro" id="IPR006665">
    <property type="entry name" value="OmpA-like"/>
</dbReference>
<dbReference type="GO" id="GO:0016020">
    <property type="term" value="C:membrane"/>
    <property type="evidence" value="ECO:0007669"/>
    <property type="project" value="UniProtKB-UniRule"/>
</dbReference>
<dbReference type="Gene3D" id="3.30.1330.60">
    <property type="entry name" value="OmpA-like domain"/>
    <property type="match status" value="1"/>
</dbReference>
<evidence type="ECO:0000313" key="4">
    <source>
        <dbReference type="EMBL" id="KAA6303623.1"/>
    </source>
</evidence>
<feature type="coiled-coil region" evidence="2">
    <location>
        <begin position="348"/>
        <end position="421"/>
    </location>
</feature>
<comment type="caution">
    <text evidence="4">The sequence shown here is derived from an EMBL/GenBank/DDBJ whole genome shotgun (WGS) entry which is preliminary data.</text>
</comment>
<dbReference type="EMBL" id="SNRX01000001">
    <property type="protein sequence ID" value="KAA6303623.1"/>
    <property type="molecule type" value="Genomic_DNA"/>
</dbReference>
<dbReference type="PANTHER" id="PTHR30329:SF21">
    <property type="entry name" value="LIPOPROTEIN YIAD-RELATED"/>
    <property type="match status" value="1"/>
</dbReference>
<dbReference type="PROSITE" id="PS51123">
    <property type="entry name" value="OMPA_2"/>
    <property type="match status" value="1"/>
</dbReference>
<dbReference type="SUPFAM" id="SSF103088">
    <property type="entry name" value="OmpA-like"/>
    <property type="match status" value="1"/>
</dbReference>